<dbReference type="RefSeq" id="WP_085936469.1">
    <property type="nucleotide sequence ID" value="NZ_FUWJ01000008.1"/>
</dbReference>
<organism evidence="1 2">
    <name type="scientific">Enhydrobacter aerosaccus</name>
    <dbReference type="NCBI Taxonomy" id="225324"/>
    <lineage>
        <taxon>Bacteria</taxon>
        <taxon>Pseudomonadati</taxon>
        <taxon>Pseudomonadota</taxon>
        <taxon>Alphaproteobacteria</taxon>
        <taxon>Hyphomicrobiales</taxon>
        <taxon>Enhydrobacter</taxon>
    </lineage>
</organism>
<reference evidence="2" key="1">
    <citation type="submission" date="2017-02" db="EMBL/GenBank/DDBJ databases">
        <authorList>
            <person name="Varghese N."/>
            <person name="Submissions S."/>
        </authorList>
    </citation>
    <scope>NUCLEOTIDE SEQUENCE [LARGE SCALE GENOMIC DNA]</scope>
    <source>
        <strain evidence="2">ATCC 27094</strain>
    </source>
</reference>
<evidence type="ECO:0000313" key="2">
    <source>
        <dbReference type="Proteomes" id="UP000190092"/>
    </source>
</evidence>
<gene>
    <name evidence="1" type="ORF">SAMN02745126_04726</name>
</gene>
<protein>
    <submittedName>
        <fullName evidence="1">Uncharacterized protein</fullName>
    </submittedName>
</protein>
<proteinExistence type="predicted"/>
<dbReference type="Proteomes" id="UP000190092">
    <property type="component" value="Unassembled WGS sequence"/>
</dbReference>
<sequence length="80" mass="9373">MNQGDDKYRIGGGFAFVSAPFAVHPNDERRARATIRLMKADGRSRSQIIEAFRDYVVKHSPLSEERQMERVYERLDDWLD</sequence>
<name>A0A1T4SIE4_9HYPH</name>
<dbReference type="STRING" id="225324.SAMN02745126_04726"/>
<evidence type="ECO:0000313" key="1">
    <source>
        <dbReference type="EMBL" id="SKA27982.1"/>
    </source>
</evidence>
<dbReference type="EMBL" id="FUWJ01000008">
    <property type="protein sequence ID" value="SKA27982.1"/>
    <property type="molecule type" value="Genomic_DNA"/>
</dbReference>
<accession>A0A1T4SIE4</accession>
<dbReference type="AlphaFoldDB" id="A0A1T4SIE4"/>
<keyword evidence="2" id="KW-1185">Reference proteome</keyword>